<dbReference type="GO" id="GO:0005634">
    <property type="term" value="C:nucleus"/>
    <property type="evidence" value="ECO:0007669"/>
    <property type="project" value="TreeGrafter"/>
</dbReference>
<organism evidence="6 7">
    <name type="scientific">Aphanomyces astaci</name>
    <name type="common">Crayfish plague agent</name>
    <dbReference type="NCBI Taxonomy" id="112090"/>
    <lineage>
        <taxon>Eukaryota</taxon>
        <taxon>Sar</taxon>
        <taxon>Stramenopiles</taxon>
        <taxon>Oomycota</taxon>
        <taxon>Saprolegniomycetes</taxon>
        <taxon>Saprolegniales</taxon>
        <taxon>Verrucalvaceae</taxon>
        <taxon>Aphanomyces</taxon>
    </lineage>
</organism>
<evidence type="ECO:0000256" key="3">
    <source>
        <dbReference type="ARBA" id="ARBA00022806"/>
    </source>
</evidence>
<dbReference type="InterPro" id="IPR014001">
    <property type="entry name" value="Helicase_ATP-bd"/>
</dbReference>
<evidence type="ECO:0000256" key="2">
    <source>
        <dbReference type="ARBA" id="ARBA00022801"/>
    </source>
</evidence>
<keyword evidence="2" id="KW-0378">Hydrolase</keyword>
<evidence type="ECO:0000256" key="4">
    <source>
        <dbReference type="ARBA" id="ARBA00022840"/>
    </source>
</evidence>
<dbReference type="PROSITE" id="PS51192">
    <property type="entry name" value="HELICASE_ATP_BIND_1"/>
    <property type="match status" value="1"/>
</dbReference>
<dbReference type="GO" id="GO:0003723">
    <property type="term" value="F:RNA binding"/>
    <property type="evidence" value="ECO:0007669"/>
    <property type="project" value="TreeGrafter"/>
</dbReference>
<dbReference type="GO" id="GO:0016787">
    <property type="term" value="F:hydrolase activity"/>
    <property type="evidence" value="ECO:0007669"/>
    <property type="project" value="UniProtKB-KW"/>
</dbReference>
<evidence type="ECO:0000259" key="5">
    <source>
        <dbReference type="PROSITE" id="PS51192"/>
    </source>
</evidence>
<dbReference type="InterPro" id="IPR027417">
    <property type="entry name" value="P-loop_NTPase"/>
</dbReference>
<dbReference type="Proteomes" id="UP000469452">
    <property type="component" value="Unassembled WGS sequence"/>
</dbReference>
<dbReference type="VEuPathDB" id="FungiDB:H257_01587"/>
<sequence>GVLLRRLLQDPVLEGVSHIIVDEVHERNVDTDFLLSILRDVLRQRTDLRLLLMSATMNTSLFVDYFGTGTPVLSIPGFTYPVTCHYLKHVLDVTGTTDKVSDDAINYRLVVSLVEYLVDTGDNGGAGEGAMLIFMPGVQEIKSTIRELLQSRVASALVAYPLHGALPGHEQCTIK</sequence>
<evidence type="ECO:0000313" key="6">
    <source>
        <dbReference type="EMBL" id="KAF0720221.1"/>
    </source>
</evidence>
<feature type="non-terminal residue" evidence="6">
    <location>
        <position position="1"/>
    </location>
</feature>
<reference evidence="6 7" key="1">
    <citation type="submission" date="2019-06" db="EMBL/GenBank/DDBJ databases">
        <title>Genomics analysis of Aphanomyces spp. identifies a new class of oomycete effector associated with host adaptation.</title>
        <authorList>
            <person name="Gaulin E."/>
        </authorList>
    </citation>
    <scope>NUCLEOTIDE SEQUENCE [LARGE SCALE GENOMIC DNA]</scope>
    <source>
        <strain evidence="6 7">E</strain>
    </source>
</reference>
<evidence type="ECO:0000313" key="7">
    <source>
        <dbReference type="Proteomes" id="UP000469452"/>
    </source>
</evidence>
<accession>A0A6A5A3Z0</accession>
<keyword evidence="3" id="KW-0347">Helicase</keyword>
<feature type="domain" description="Helicase ATP-binding" evidence="5">
    <location>
        <begin position="1"/>
        <end position="75"/>
    </location>
</feature>
<keyword evidence="1" id="KW-0547">Nucleotide-binding</keyword>
<dbReference type="GO" id="GO:0004386">
    <property type="term" value="F:helicase activity"/>
    <property type="evidence" value="ECO:0007669"/>
    <property type="project" value="UniProtKB-KW"/>
</dbReference>
<proteinExistence type="predicted"/>
<dbReference type="EMBL" id="VJMI01016311">
    <property type="protein sequence ID" value="KAF0720221.1"/>
    <property type="molecule type" value="Genomic_DNA"/>
</dbReference>
<dbReference type="PROSITE" id="PS00690">
    <property type="entry name" value="DEAH_ATP_HELICASE"/>
    <property type="match status" value="1"/>
</dbReference>
<dbReference type="GO" id="GO:0005524">
    <property type="term" value="F:ATP binding"/>
    <property type="evidence" value="ECO:0007669"/>
    <property type="project" value="UniProtKB-KW"/>
</dbReference>
<name>A0A6A5A3Z0_APHAT</name>
<dbReference type="PANTHER" id="PTHR18934:SF237">
    <property type="entry name" value="ATP-DEPENDENT DNA_RNA HELICASE DHX36"/>
    <property type="match status" value="1"/>
</dbReference>
<gene>
    <name evidence="6" type="ORF">AaE_010350</name>
</gene>
<keyword evidence="4" id="KW-0067">ATP-binding</keyword>
<dbReference type="AlphaFoldDB" id="A0A6A5A3Z0"/>
<protein>
    <recommendedName>
        <fullName evidence="5">Helicase ATP-binding domain-containing protein</fullName>
    </recommendedName>
</protein>
<dbReference type="CDD" id="cd17917">
    <property type="entry name" value="DEXHc_RHA-like"/>
    <property type="match status" value="1"/>
</dbReference>
<comment type="caution">
    <text evidence="6">The sequence shown here is derived from an EMBL/GenBank/DDBJ whole genome shotgun (WGS) entry which is preliminary data.</text>
</comment>
<dbReference type="Gene3D" id="3.40.50.300">
    <property type="entry name" value="P-loop containing nucleotide triphosphate hydrolases"/>
    <property type="match status" value="2"/>
</dbReference>
<dbReference type="SUPFAM" id="SSF52540">
    <property type="entry name" value="P-loop containing nucleoside triphosphate hydrolases"/>
    <property type="match status" value="1"/>
</dbReference>
<evidence type="ECO:0000256" key="1">
    <source>
        <dbReference type="ARBA" id="ARBA00022741"/>
    </source>
</evidence>
<dbReference type="InterPro" id="IPR002464">
    <property type="entry name" value="DNA/RNA_helicase_DEAH_CS"/>
</dbReference>
<dbReference type="PANTHER" id="PTHR18934">
    <property type="entry name" value="ATP-DEPENDENT RNA HELICASE"/>
    <property type="match status" value="1"/>
</dbReference>